<dbReference type="SMART" id="SM00668">
    <property type="entry name" value="CTLH"/>
    <property type="match status" value="1"/>
</dbReference>
<dbReference type="FunFam" id="3.30.70.1230:FF:000006">
    <property type="entry name" value="Adenylate cyclase"/>
    <property type="match status" value="1"/>
</dbReference>
<dbReference type="Gene3D" id="2.130.10.10">
    <property type="entry name" value="YVTN repeat-like/Quinoprotein amine dehydrogenase"/>
    <property type="match status" value="2"/>
</dbReference>
<feature type="region of interest" description="Disordered" evidence="38">
    <location>
        <begin position="1069"/>
        <end position="1165"/>
    </location>
</feature>
<keyword evidence="12" id="KW-0597">Phosphoprotein</keyword>
<feature type="compositionally biased region" description="Polar residues" evidence="38">
    <location>
        <begin position="1112"/>
        <end position="1145"/>
    </location>
</feature>
<evidence type="ECO:0000256" key="16">
    <source>
        <dbReference type="ARBA" id="ARBA00022725"/>
    </source>
</evidence>
<evidence type="ECO:0000256" key="11">
    <source>
        <dbReference type="ARBA" id="ARBA00022499"/>
    </source>
</evidence>
<comment type="subcellular location">
    <subcellularLocation>
        <location evidence="7">Cell membrane</location>
        <topology evidence="7">Multi-pass membrane protein</topology>
    </subcellularLocation>
    <subcellularLocation>
        <location evidence="4">Cell projection</location>
        <location evidence="4">Cilium</location>
    </subcellularLocation>
    <subcellularLocation>
        <location evidence="5">Cytoplasm</location>
    </subcellularLocation>
    <subcellularLocation>
        <location evidence="6">Golgi apparatus</location>
    </subcellularLocation>
</comment>
<keyword evidence="29 37" id="KW-0456">Lyase</keyword>
<dbReference type="PROSITE" id="PS00452">
    <property type="entry name" value="GUANYLATE_CYCLASE_1"/>
    <property type="match status" value="2"/>
</dbReference>
<feature type="transmembrane region" description="Helical" evidence="39">
    <location>
        <begin position="1836"/>
        <end position="1855"/>
    </location>
</feature>
<gene>
    <name evidence="42" type="ORF">DNTS_005159</name>
</gene>
<evidence type="ECO:0000313" key="43">
    <source>
        <dbReference type="Proteomes" id="UP000316079"/>
    </source>
</evidence>
<dbReference type="Gene3D" id="3.30.70.1230">
    <property type="entry name" value="Nucleotide cyclase"/>
    <property type="match status" value="2"/>
</dbReference>
<evidence type="ECO:0000256" key="26">
    <source>
        <dbReference type="ARBA" id="ARBA00023136"/>
    </source>
</evidence>
<evidence type="ECO:0000256" key="15">
    <source>
        <dbReference type="ARBA" id="ARBA00022723"/>
    </source>
</evidence>
<feature type="transmembrane region" description="Helical" evidence="39">
    <location>
        <begin position="111"/>
        <end position="131"/>
    </location>
</feature>
<evidence type="ECO:0000256" key="12">
    <source>
        <dbReference type="ARBA" id="ARBA00022553"/>
    </source>
</evidence>
<evidence type="ECO:0000256" key="37">
    <source>
        <dbReference type="RuleBase" id="RU000405"/>
    </source>
</evidence>
<comment type="caution">
    <text evidence="42">The sequence shown here is derived from an EMBL/GenBank/DDBJ whole genome shotgun (WGS) entry which is preliminary data.</text>
</comment>
<comment type="similarity">
    <text evidence="37">Belongs to the adenylyl cyclase class-4/guanylyl cyclase family.</text>
</comment>
<feature type="transmembrane region" description="Helical" evidence="39">
    <location>
        <begin position="726"/>
        <end position="743"/>
    </location>
</feature>
<keyword evidence="23 39" id="KW-1133">Transmembrane helix</keyword>
<dbReference type="PROSITE" id="PS50897">
    <property type="entry name" value="CTLH"/>
    <property type="match status" value="1"/>
</dbReference>
<keyword evidence="14 39" id="KW-0812">Transmembrane</keyword>
<feature type="transmembrane region" description="Helical" evidence="39">
    <location>
        <begin position="52"/>
        <end position="74"/>
    </location>
</feature>
<feature type="region of interest" description="Disordered" evidence="38">
    <location>
        <begin position="1644"/>
        <end position="1666"/>
    </location>
</feature>
<dbReference type="EC" id="4.6.1.1" evidence="8"/>
<evidence type="ECO:0000256" key="18">
    <source>
        <dbReference type="ARBA" id="ARBA00022741"/>
    </source>
</evidence>
<evidence type="ECO:0000256" key="34">
    <source>
        <dbReference type="ARBA" id="ARBA00081240"/>
    </source>
</evidence>
<evidence type="ECO:0000256" key="32">
    <source>
        <dbReference type="ARBA" id="ARBA00077582"/>
    </source>
</evidence>
<evidence type="ECO:0000256" key="4">
    <source>
        <dbReference type="ARBA" id="ARBA00004138"/>
    </source>
</evidence>
<evidence type="ECO:0000313" key="42">
    <source>
        <dbReference type="EMBL" id="TRY88479.1"/>
    </source>
</evidence>
<evidence type="ECO:0000256" key="1">
    <source>
        <dbReference type="ARBA" id="ARBA00001593"/>
    </source>
</evidence>
<feature type="transmembrane region" description="Helical" evidence="39">
    <location>
        <begin position="80"/>
        <end position="99"/>
    </location>
</feature>
<feature type="domain" description="Guanylate cyclase" evidence="40">
    <location>
        <begin position="260"/>
        <end position="387"/>
    </location>
</feature>
<evidence type="ECO:0000256" key="23">
    <source>
        <dbReference type="ARBA" id="ARBA00022989"/>
    </source>
</evidence>
<comment type="cofactor">
    <cofactor evidence="2">
        <name>Mn(2+)</name>
        <dbReference type="ChEBI" id="CHEBI:29035"/>
    </cofactor>
</comment>
<evidence type="ECO:0000256" key="19">
    <source>
        <dbReference type="ARBA" id="ARBA00022840"/>
    </source>
</evidence>
<dbReference type="InterPro" id="IPR032628">
    <property type="entry name" value="AC_N"/>
</dbReference>
<dbReference type="PROSITE" id="PS50294">
    <property type="entry name" value="WD_REPEATS_REGION"/>
    <property type="match status" value="2"/>
</dbReference>
<evidence type="ECO:0000256" key="31">
    <source>
        <dbReference type="ARBA" id="ARBA00070497"/>
    </source>
</evidence>
<dbReference type="FunFam" id="3.30.70.1230:FF:000009">
    <property type="entry name" value="Adenylate cyclase"/>
    <property type="match status" value="1"/>
</dbReference>
<keyword evidence="25" id="KW-0333">Golgi apparatus</keyword>
<accession>A0A553QEY0</accession>
<dbReference type="PANTHER" id="PTHR45627:SF30">
    <property type="entry name" value="ADENYLATE CYCLASE TYPE 3"/>
    <property type="match status" value="1"/>
</dbReference>
<evidence type="ECO:0000256" key="5">
    <source>
        <dbReference type="ARBA" id="ARBA00004496"/>
    </source>
</evidence>
<dbReference type="Pfam" id="PF16214">
    <property type="entry name" value="AC_N"/>
    <property type="match status" value="1"/>
</dbReference>
<feature type="repeat" description="WD" evidence="36">
    <location>
        <begin position="1370"/>
        <end position="1404"/>
    </location>
</feature>
<keyword evidence="17" id="KW-0677">Repeat</keyword>
<keyword evidence="20" id="KW-0460">Magnesium</keyword>
<dbReference type="GO" id="GO:0035556">
    <property type="term" value="P:intracellular signal transduction"/>
    <property type="evidence" value="ECO:0007669"/>
    <property type="project" value="InterPro"/>
</dbReference>
<dbReference type="PROSITE" id="PS50896">
    <property type="entry name" value="LISH"/>
    <property type="match status" value="1"/>
</dbReference>
<dbReference type="EMBL" id="SRMA01026045">
    <property type="protein sequence ID" value="TRY88479.1"/>
    <property type="molecule type" value="Genomic_DNA"/>
</dbReference>
<keyword evidence="19" id="KW-0067">ATP-binding</keyword>
<dbReference type="GO" id="GO:0005524">
    <property type="term" value="F:ATP binding"/>
    <property type="evidence" value="ECO:0007669"/>
    <property type="project" value="UniProtKB-KW"/>
</dbReference>
<dbReference type="InterPro" id="IPR018297">
    <property type="entry name" value="A/G_cyclase_CS"/>
</dbReference>
<evidence type="ECO:0000256" key="30">
    <source>
        <dbReference type="ARBA" id="ARBA00023273"/>
    </source>
</evidence>
<feature type="compositionally biased region" description="Polar residues" evidence="38">
    <location>
        <begin position="1648"/>
        <end position="1666"/>
    </location>
</feature>
<feature type="transmembrane region" description="Helical" evidence="39">
    <location>
        <begin position="164"/>
        <end position="187"/>
    </location>
</feature>
<dbReference type="InterPro" id="IPR029787">
    <property type="entry name" value="Nucleotide_cyclase"/>
</dbReference>
<evidence type="ECO:0000256" key="24">
    <source>
        <dbReference type="ARBA" id="ARBA00022998"/>
    </source>
</evidence>
<dbReference type="SUPFAM" id="SSF55073">
    <property type="entry name" value="Nucleotide cyclase"/>
    <property type="match status" value="2"/>
</dbReference>
<keyword evidence="22" id="KW-0112">Calmodulin-binding</keyword>
<keyword evidence="9" id="KW-1003">Cell membrane</keyword>
<feature type="transmembrane region" description="Helical" evidence="39">
    <location>
        <begin position="564"/>
        <end position="590"/>
    </location>
</feature>
<dbReference type="PROSITE" id="PS50125">
    <property type="entry name" value="GUANYLATE_CYCLASE_2"/>
    <property type="match status" value="2"/>
</dbReference>
<feature type="compositionally biased region" description="Low complexity" evidence="38">
    <location>
        <begin position="1070"/>
        <end position="1083"/>
    </location>
</feature>
<dbReference type="GO" id="GO:0007189">
    <property type="term" value="P:adenylate cyclase-activating G protein-coupled receptor signaling pathway"/>
    <property type="evidence" value="ECO:0007669"/>
    <property type="project" value="TreeGrafter"/>
</dbReference>
<keyword evidence="36" id="KW-0853">WD repeat</keyword>
<evidence type="ECO:0000256" key="17">
    <source>
        <dbReference type="ARBA" id="ARBA00022737"/>
    </source>
</evidence>
<feature type="non-terminal residue" evidence="42">
    <location>
        <position position="1857"/>
    </location>
</feature>
<dbReference type="GO" id="GO:0005794">
    <property type="term" value="C:Golgi apparatus"/>
    <property type="evidence" value="ECO:0007669"/>
    <property type="project" value="UniProtKB-SubCell"/>
</dbReference>
<feature type="transmembrane region" description="Helical" evidence="39">
    <location>
        <begin position="685"/>
        <end position="706"/>
    </location>
</feature>
<evidence type="ECO:0000256" key="29">
    <source>
        <dbReference type="ARBA" id="ARBA00023239"/>
    </source>
</evidence>
<comment type="catalytic activity">
    <reaction evidence="1">
        <text>ATP = 3',5'-cyclic AMP + diphosphate</text>
        <dbReference type="Rhea" id="RHEA:15389"/>
        <dbReference type="ChEBI" id="CHEBI:30616"/>
        <dbReference type="ChEBI" id="CHEBI:33019"/>
        <dbReference type="ChEBI" id="CHEBI:58165"/>
        <dbReference type="EC" id="4.6.1.1"/>
    </reaction>
</comment>
<dbReference type="Proteomes" id="UP000316079">
    <property type="component" value="Unassembled WGS sequence"/>
</dbReference>
<keyword evidence="26 39" id="KW-0472">Membrane</keyword>
<dbReference type="OrthoDB" id="10261550at2759"/>
<dbReference type="Pfam" id="PF00211">
    <property type="entry name" value="Guanylate_cyc"/>
    <property type="match status" value="2"/>
</dbReference>
<keyword evidence="16" id="KW-0552">Olfaction</keyword>
<reference evidence="42 43" key="1">
    <citation type="journal article" date="2019" name="Sci. Data">
        <title>Hybrid genome assembly and annotation of Danionella translucida.</title>
        <authorList>
            <person name="Kadobianskyi M."/>
            <person name="Schulze L."/>
            <person name="Schuelke M."/>
            <person name="Judkewitz B."/>
        </authorList>
    </citation>
    <scope>NUCLEOTIDE SEQUENCE [LARGE SCALE GENOMIC DNA]</scope>
    <source>
        <strain evidence="42 43">Bolton</strain>
    </source>
</reference>
<dbReference type="InterPro" id="IPR001054">
    <property type="entry name" value="A/G_cyclase"/>
</dbReference>
<feature type="compositionally biased region" description="Low complexity" evidence="38">
    <location>
        <begin position="1146"/>
        <end position="1161"/>
    </location>
</feature>
<dbReference type="PANTHER" id="PTHR45627">
    <property type="entry name" value="ADENYLATE CYCLASE TYPE 1"/>
    <property type="match status" value="1"/>
</dbReference>
<comment type="cofactor">
    <cofactor evidence="3">
        <name>Mg(2+)</name>
        <dbReference type="ChEBI" id="CHEBI:18420"/>
    </cofactor>
</comment>
<feature type="domain" description="Guanylate cyclase" evidence="40">
    <location>
        <begin position="809"/>
        <end position="961"/>
    </location>
</feature>
<sequence length="1857" mass="210194">METEPELVKSSFRIQNRGGWVSLPRFLHLRFTPEPLEKVYQSYFFRQRQETLLVLIVFAALFNGYIIIMCAVVYSPDKLNMLGVAAGGLGVDILLYIISRLRLLPESVSQSLVPYALWFLITVHVLCYYSLNFTGFYAAGDTTGWQTFFLFSFFLTLPLPLKHIGLVANLMLYFGSMLVGVMSYYMADRKYRTAFLEAKQSLEVNLTLKEQSQQQEELLLSILPKHIADEMLQGMKTGTNQKSDAQQFNTMYMYRHENVSILFADIVGFTQLSSAVTPKELVKVLNELFARFDKLAAQHHQLRIKILGDCYYCICGLPDYREDHAVCSIMMGLSMVEAISYVREKTQTGVDMRVGVHSGTVLGGVLGQKRWQFDVWSTDVTVANKMESGGIPGRVHISQSTKDCLQDEFELEEGNGGDRCDYLLEKGIDTYLVVAKDTPKANGVSNGTQLQLSSALDEVMEEEHLKLLSKALLERETEETGMSEKVVIHHQKCRVFIIPFSLFLSLEKRKTAALSLRFEDPELESRYSSEKERRTGVAFSCSCVVLIFTSAMETLIDPQLFVNYVTLVIGEVLLLILMLCSLAAIFPRFFSRRLVLFSQWIDRTRWARNTWAMAAIFVLTMAEVADMLSCIQPPLLLLNSSAGLTLQIQGEAGCAQNPKHYGYISVLSLIASIMLVQLSHVVKLALMLLVTIATGAVNIHSWMYIYDLHDFVRYLEYRQSVVPTRYLLSMMIIVMMISFYYFARHVERQSRKLFLWKIEVTDQKEKVYEMRTYNEALVTNMLPEHVAKHFLGSKKRDEELYSQSYDEIGVMFASIPNFSDFYTEESINNGGLECLRILNEIISDFDSLLDRSEFQHITKIKTIGSTYMAASGVTPESSTNRYADRKTEDQPVLDRWQHFADLADFALAMKVMLGNLNKQSFNNFMLRIGLNKGGVLAGVIGARKPHFDIWGNTVNVASRMESTGVMGNIQVVEDCCNILKEYGFRFVRRGPIYVKGKGELLTFFMKGKDKAVEKAKEVSLPHQILDKETTTTRSSLERKALWIVGARRLFPLPGLQRLLTTAALGEKTLASASSSSDSDTGGASPPPRKKHRASAAEGVGEPGASAGLPSTIHLSRSGTNMQSNGTGQEQNHSANAQNGDANGLQSNSGSVSGASGTGTVSLKKKKRLNQADEDVIRLIGQHLHGLGLNQTVDLLMQESGCRLEHPSATKFRNHVMEGEWDKAENDLNELKALMHSPNAIVRMKFLLLQQKYLEYLEDGKVLEALQVLRGELTPLKYNTDRIHILSGYLMCSHAEDLKAKAEWEGKGTGSRCRLLDKLQTYLPPSVMLPPRRLQTLLRQAVELQRDRCLYHNTKLDTSLDSFPCYTQQILTEHCNEVWFCKFSNDGTKLATGSKDTTVIIWQVELDSHQLKLLRTLEGHAYGVSYLAWSPDDVYLIACGPDDCSELWLWNVQDLDGNLLESWEGVRVQCLWCMNDGRTVLASDTHQRIRGYSFEDLTDRNILALLNVATQGVHLWDLQDRVLVRKYQGVTQGFYTIHSCFGGHNEDFIASGSEDHKVYIWHKRSELPIVELTGHTRTVNCVSWNPCIPGLLASASDDGTRAAAAAWTVDGRRFYQKNHDYSIVLLHRFRAWSKQRPEADLIRKPRIGSSPSLHGTPSFLTPKNETPVSTAHDETLLKKILLDLAILSLVPLAHQSFTALRENILQNHLFLLFHFCHLKLHDFDVRSPRKPETNKKKMSRFFTFDLAVEVESTPSGEASQVLLSAGLESSFGLNERLWCIKKKKNDKQKAFGLMRSRSHFLICAVYTKYHSSESLSGEKRLLWTDIKCLKRCLFRLFLWKILLRFWVYIIILVHIISV</sequence>
<evidence type="ECO:0000256" key="8">
    <source>
        <dbReference type="ARBA" id="ARBA00012201"/>
    </source>
</evidence>
<evidence type="ECO:0000256" key="20">
    <source>
        <dbReference type="ARBA" id="ARBA00022842"/>
    </source>
</evidence>
<dbReference type="STRING" id="623744.A0A553QEY0"/>
<feature type="repeat" description="WD" evidence="36">
    <location>
        <begin position="1416"/>
        <end position="1447"/>
    </location>
</feature>
<organism evidence="42 43">
    <name type="scientific">Danionella cerebrum</name>
    <dbReference type="NCBI Taxonomy" id="2873325"/>
    <lineage>
        <taxon>Eukaryota</taxon>
        <taxon>Metazoa</taxon>
        <taxon>Chordata</taxon>
        <taxon>Craniata</taxon>
        <taxon>Vertebrata</taxon>
        <taxon>Euteleostomi</taxon>
        <taxon>Actinopterygii</taxon>
        <taxon>Neopterygii</taxon>
        <taxon>Teleostei</taxon>
        <taxon>Ostariophysi</taxon>
        <taxon>Cypriniformes</taxon>
        <taxon>Danionidae</taxon>
        <taxon>Danioninae</taxon>
        <taxon>Danionella</taxon>
    </lineage>
</organism>
<evidence type="ECO:0000256" key="36">
    <source>
        <dbReference type="PROSITE-ProRule" id="PRU00221"/>
    </source>
</evidence>
<evidence type="ECO:0000256" key="21">
    <source>
        <dbReference type="ARBA" id="ARBA00022843"/>
    </source>
</evidence>
<keyword evidence="11" id="KW-1017">Isopeptide bond</keyword>
<evidence type="ECO:0000256" key="9">
    <source>
        <dbReference type="ARBA" id="ARBA00022475"/>
    </source>
</evidence>
<dbReference type="GO" id="GO:0004016">
    <property type="term" value="F:adenylate cyclase activity"/>
    <property type="evidence" value="ECO:0007669"/>
    <property type="project" value="UniProtKB-EC"/>
</dbReference>
<evidence type="ECO:0000256" key="39">
    <source>
        <dbReference type="SAM" id="Phobius"/>
    </source>
</evidence>
<evidence type="ECO:0000256" key="25">
    <source>
        <dbReference type="ARBA" id="ARBA00023034"/>
    </source>
</evidence>
<keyword evidence="27" id="KW-0325">Glycoprotein</keyword>
<dbReference type="InterPro" id="IPR001680">
    <property type="entry name" value="WD40_rpt"/>
</dbReference>
<evidence type="ECO:0000256" key="28">
    <source>
        <dbReference type="ARBA" id="ARBA00023211"/>
    </source>
</evidence>
<evidence type="ECO:0000259" key="41">
    <source>
        <dbReference type="PROSITE" id="PS50897"/>
    </source>
</evidence>
<keyword evidence="18" id="KW-0547">Nucleotide-binding</keyword>
<evidence type="ECO:0000256" key="22">
    <source>
        <dbReference type="ARBA" id="ARBA00022860"/>
    </source>
</evidence>
<dbReference type="InterPro" id="IPR006595">
    <property type="entry name" value="CTLH_C"/>
</dbReference>
<feature type="domain" description="CTLH" evidence="41">
    <location>
        <begin position="1204"/>
        <end position="1263"/>
    </location>
</feature>
<evidence type="ECO:0000256" key="33">
    <source>
        <dbReference type="ARBA" id="ARBA00079044"/>
    </source>
</evidence>
<dbReference type="Pfam" id="PF00400">
    <property type="entry name" value="WD40"/>
    <property type="match status" value="4"/>
</dbReference>
<dbReference type="GO" id="GO:0006171">
    <property type="term" value="P:cAMP biosynthetic process"/>
    <property type="evidence" value="ECO:0007669"/>
    <property type="project" value="UniProtKB-KW"/>
</dbReference>
<evidence type="ECO:0000256" key="13">
    <source>
        <dbReference type="ARBA" id="ARBA00022606"/>
    </source>
</evidence>
<keyword evidence="21" id="KW-0832">Ubl conjugation</keyword>
<dbReference type="InterPro" id="IPR006594">
    <property type="entry name" value="LisH"/>
</dbReference>
<name>A0A553QEY0_9TELE</name>
<evidence type="ECO:0000256" key="10">
    <source>
        <dbReference type="ARBA" id="ARBA00022490"/>
    </source>
</evidence>
<evidence type="ECO:0000256" key="2">
    <source>
        <dbReference type="ARBA" id="ARBA00001936"/>
    </source>
</evidence>
<evidence type="ECO:0000256" key="6">
    <source>
        <dbReference type="ARBA" id="ARBA00004555"/>
    </source>
</evidence>
<keyword evidence="30" id="KW-0966">Cell projection</keyword>
<keyword evidence="13" id="KW-0716">Sensory transduction</keyword>
<dbReference type="GO" id="GO:0005929">
    <property type="term" value="C:cilium"/>
    <property type="evidence" value="ECO:0007669"/>
    <property type="project" value="UniProtKB-SubCell"/>
</dbReference>
<dbReference type="InterPro" id="IPR036322">
    <property type="entry name" value="WD40_repeat_dom_sf"/>
</dbReference>
<dbReference type="GO" id="GO:0046872">
    <property type="term" value="F:metal ion binding"/>
    <property type="evidence" value="ECO:0007669"/>
    <property type="project" value="UniProtKB-KW"/>
</dbReference>
<evidence type="ECO:0000256" key="35">
    <source>
        <dbReference type="ARBA" id="ARBA00081425"/>
    </source>
</evidence>
<dbReference type="SMART" id="SM00044">
    <property type="entry name" value="CYCc"/>
    <property type="match status" value="2"/>
</dbReference>
<dbReference type="GO" id="GO:0007608">
    <property type="term" value="P:sensory perception of smell"/>
    <property type="evidence" value="ECO:0007669"/>
    <property type="project" value="UniProtKB-KW"/>
</dbReference>
<evidence type="ECO:0000259" key="40">
    <source>
        <dbReference type="PROSITE" id="PS50125"/>
    </source>
</evidence>
<protein>
    <recommendedName>
        <fullName evidence="31">Adenylate cyclase type 3</fullName>
        <ecNumber evidence="8">4.6.1.1</ecNumber>
    </recommendedName>
    <alternativeName>
        <fullName evidence="35">ATP pyrophosphate-lyase 3</fullName>
    </alternativeName>
    <alternativeName>
        <fullName evidence="33">Adenylate cyclase type III</fullName>
    </alternativeName>
    <alternativeName>
        <fullName evidence="32">Adenylate cyclase, olfactive type</fullName>
    </alternativeName>
    <alternativeName>
        <fullName evidence="34">Adenylyl cyclase 3</fullName>
    </alternativeName>
</protein>
<evidence type="ECO:0000256" key="14">
    <source>
        <dbReference type="ARBA" id="ARBA00022692"/>
    </source>
</evidence>
<keyword evidence="28" id="KW-0464">Manganese</keyword>
<feature type="transmembrane region" description="Helical" evidence="39">
    <location>
        <begin position="535"/>
        <end position="552"/>
    </location>
</feature>
<dbReference type="GO" id="GO:0005886">
    <property type="term" value="C:plasma membrane"/>
    <property type="evidence" value="ECO:0007669"/>
    <property type="project" value="UniProtKB-SubCell"/>
</dbReference>
<evidence type="ECO:0000256" key="3">
    <source>
        <dbReference type="ARBA" id="ARBA00001946"/>
    </source>
</evidence>
<proteinExistence type="inferred from homology"/>
<keyword evidence="43" id="KW-1185">Reference proteome</keyword>
<dbReference type="PROSITE" id="PS50082">
    <property type="entry name" value="WD_REPEATS_2"/>
    <property type="match status" value="2"/>
</dbReference>
<dbReference type="GO" id="GO:0005516">
    <property type="term" value="F:calmodulin binding"/>
    <property type="evidence" value="ECO:0007669"/>
    <property type="project" value="UniProtKB-KW"/>
</dbReference>
<feature type="transmembrane region" description="Helical" evidence="39">
    <location>
        <begin position="611"/>
        <end position="635"/>
    </location>
</feature>
<keyword evidence="15" id="KW-0479">Metal-binding</keyword>
<evidence type="ECO:0000256" key="27">
    <source>
        <dbReference type="ARBA" id="ARBA00023180"/>
    </source>
</evidence>
<dbReference type="CDD" id="cd07302">
    <property type="entry name" value="CHD"/>
    <property type="match status" value="2"/>
</dbReference>
<keyword evidence="10" id="KW-0963">Cytoplasm</keyword>
<dbReference type="InterPro" id="IPR015943">
    <property type="entry name" value="WD40/YVTN_repeat-like_dom_sf"/>
</dbReference>
<dbReference type="SUPFAM" id="SSF50978">
    <property type="entry name" value="WD40 repeat-like"/>
    <property type="match status" value="1"/>
</dbReference>
<evidence type="ECO:0000256" key="7">
    <source>
        <dbReference type="ARBA" id="ARBA00004651"/>
    </source>
</evidence>
<dbReference type="SMART" id="SM00320">
    <property type="entry name" value="WD40"/>
    <property type="match status" value="4"/>
</dbReference>
<keyword evidence="24" id="KW-0115">cAMP biosynthesis</keyword>
<evidence type="ECO:0000256" key="38">
    <source>
        <dbReference type="SAM" id="MobiDB-lite"/>
    </source>
</evidence>